<dbReference type="STRING" id="937777.Deipe_2256"/>
<keyword evidence="1" id="KW-0472">Membrane</keyword>
<evidence type="ECO:0000313" key="3">
    <source>
        <dbReference type="Proteomes" id="UP000010467"/>
    </source>
</evidence>
<evidence type="ECO:0000256" key="1">
    <source>
        <dbReference type="SAM" id="Phobius"/>
    </source>
</evidence>
<dbReference type="HOGENOM" id="CLU_2568179_0_0_0"/>
<feature type="transmembrane region" description="Helical" evidence="1">
    <location>
        <begin position="30"/>
        <end position="48"/>
    </location>
</feature>
<gene>
    <name evidence="2" type="ordered locus">Deipe_2256</name>
</gene>
<feature type="transmembrane region" description="Helical" evidence="1">
    <location>
        <begin position="6"/>
        <end position="23"/>
    </location>
</feature>
<protein>
    <submittedName>
        <fullName evidence="2">Uncharacterized protein</fullName>
    </submittedName>
</protein>
<proteinExistence type="predicted"/>
<organism evidence="2 3">
    <name type="scientific">Deinococcus peraridilitoris (strain DSM 19664 / LMG 22246 / CIP 109416 / KR-200)</name>
    <dbReference type="NCBI Taxonomy" id="937777"/>
    <lineage>
        <taxon>Bacteria</taxon>
        <taxon>Thermotogati</taxon>
        <taxon>Deinococcota</taxon>
        <taxon>Deinococci</taxon>
        <taxon>Deinococcales</taxon>
        <taxon>Deinococcaceae</taxon>
        <taxon>Deinococcus</taxon>
    </lineage>
</organism>
<keyword evidence="1" id="KW-1133">Transmembrane helix</keyword>
<dbReference type="Proteomes" id="UP000010467">
    <property type="component" value="Chromosome"/>
</dbReference>
<name>L0A3I5_DEIPD</name>
<dbReference type="RefSeq" id="WP_015236040.1">
    <property type="nucleotide sequence ID" value="NC_019793.1"/>
</dbReference>
<dbReference type="AlphaFoldDB" id="L0A3I5"/>
<keyword evidence="3" id="KW-1185">Reference proteome</keyword>
<evidence type="ECO:0000313" key="2">
    <source>
        <dbReference type="EMBL" id="AFZ67737.1"/>
    </source>
</evidence>
<dbReference type="KEGG" id="dpd:Deipe_2256"/>
<accession>L0A3I5</accession>
<reference evidence="3" key="1">
    <citation type="submission" date="2012-03" db="EMBL/GenBank/DDBJ databases">
        <title>Complete sequence of chromosome of Deinococcus peraridilitoris DSM 19664.</title>
        <authorList>
            <person name="Lucas S."/>
            <person name="Copeland A."/>
            <person name="Lapidus A."/>
            <person name="Glavina del Rio T."/>
            <person name="Dalin E."/>
            <person name="Tice H."/>
            <person name="Bruce D."/>
            <person name="Goodwin L."/>
            <person name="Pitluck S."/>
            <person name="Peters L."/>
            <person name="Mikhailova N."/>
            <person name="Lu M."/>
            <person name="Kyrpides N."/>
            <person name="Mavromatis K."/>
            <person name="Ivanova N."/>
            <person name="Brettin T."/>
            <person name="Detter J.C."/>
            <person name="Han C."/>
            <person name="Larimer F."/>
            <person name="Land M."/>
            <person name="Hauser L."/>
            <person name="Markowitz V."/>
            <person name="Cheng J.-F."/>
            <person name="Hugenholtz P."/>
            <person name="Woyke T."/>
            <person name="Wu D."/>
            <person name="Pukall R."/>
            <person name="Steenblock K."/>
            <person name="Brambilla E."/>
            <person name="Klenk H.-P."/>
            <person name="Eisen J.A."/>
        </authorList>
    </citation>
    <scope>NUCLEOTIDE SEQUENCE [LARGE SCALE GENOMIC DNA]</scope>
    <source>
        <strain evidence="3">DSM 19664 / LMG 22246 / CIP 109416 / KR-200</strain>
    </source>
</reference>
<keyword evidence="1" id="KW-0812">Transmembrane</keyword>
<dbReference type="EMBL" id="CP003382">
    <property type="protein sequence ID" value="AFZ67737.1"/>
    <property type="molecule type" value="Genomic_DNA"/>
</dbReference>
<sequence>MEGGFITLFVGAFLVILFTDISAPGSRDRAAVCAITASSGLGLLVSGSLRSSPFLMAAGLALIALGLLAQFVTSPSSSRQG</sequence>
<feature type="transmembrane region" description="Helical" evidence="1">
    <location>
        <begin position="54"/>
        <end position="73"/>
    </location>
</feature>
<dbReference type="PATRIC" id="fig|937777.3.peg.2256"/>